<proteinExistence type="inferred from homology"/>
<accession>A0ABP4ZSR7</accession>
<dbReference type="EC" id="5.6.2.2" evidence="4"/>
<comment type="caution">
    <text evidence="13">The sequence shown here is derived from an EMBL/GenBank/DDBJ whole genome shotgun (WGS) entry which is preliminary data.</text>
</comment>
<dbReference type="InterPro" id="IPR018522">
    <property type="entry name" value="TopoIIA_CS"/>
</dbReference>
<reference evidence="14" key="1">
    <citation type="journal article" date="2019" name="Int. J. Syst. Evol. Microbiol.">
        <title>The Global Catalogue of Microorganisms (GCM) 10K type strain sequencing project: providing services to taxonomists for standard genome sequencing and annotation.</title>
        <authorList>
            <consortium name="The Broad Institute Genomics Platform"/>
            <consortium name="The Broad Institute Genome Sequencing Center for Infectious Disease"/>
            <person name="Wu L."/>
            <person name="Ma J."/>
        </authorList>
    </citation>
    <scope>NUCLEOTIDE SEQUENCE [LARGE SCALE GENOMIC DNA]</scope>
    <source>
        <strain evidence="14">JCM 14326</strain>
    </source>
</reference>
<feature type="domain" description="Toprim" evidence="12">
    <location>
        <begin position="496"/>
        <end position="610"/>
    </location>
</feature>
<dbReference type="PRINTS" id="PR01159">
    <property type="entry name" value="DNAGYRASEB"/>
</dbReference>
<dbReference type="Gene3D" id="3.40.50.670">
    <property type="match status" value="1"/>
</dbReference>
<name>A0ABP4ZSR7_9MICO</name>
<dbReference type="PANTHER" id="PTHR45866:SF1">
    <property type="entry name" value="DNA GYRASE SUBUNIT B, MITOCHONDRIAL"/>
    <property type="match status" value="1"/>
</dbReference>
<sequence>MRVGHLVYAVRVTQTARPEKESSYTARHLSVLEGLEAVRKRPGMYIGTTDSRGLMHCLWEIIDNSVDEALGGHATRIDVVLHADSSVTVSDDGRGIPVDVEPKTGLTGVEVVYTKLHAGGKFGGGSYAASGGLHGVGASVVNALSSRLDVEVDRGGKTYRMTFHRGEPGTFGDPAAGPSPDAPFAPFTDHSELAVTGTVKRGVTGTRVRYWADRQIFLKTATFSYDELVTRARQTSFLVPGLELRIRDERGVPGTPGEAGPHEEVFKHDGGVVDFVEHLAPDAPVTAIWRLQGSGTFSETVPVLDERGHMSPQKVQRDCEVDVALRWGTGYETEVRSFVNIISTPKGGTHLAGFEQGLLKVIRKGVETNARRLKVSAKDNGERIEKDDVLAGLTAVVTVRLAEPQFEGQTKEVLGTAPVRQIVSRVIEDQVHAQLTATSRDGKTQAALLLEKIVAEMRARITARKQKEISRRKNALETSSLPAKLADCRSDDVNKSELFIVEGDSALGTAKLARSSDYQALLPIRGKILNVQKASVSDMLRNAECAAIIQVIGAGSGRSFDLEAARYGKIVLMTDADVDGAHIRTLLLTLFYRYMKPLIEAGRVYAAVPPLHRIEVLGSGRRKGEYIYTYSEAELQSTLRGLDKAGRRYKDDIQRYKGLGEMDADQLAETTMSPAHRTLRRVRAEDAEAAERVFELLMGSDVAPRKKFIVDGAAELDRERIDA</sequence>
<evidence type="ECO:0000256" key="3">
    <source>
        <dbReference type="ARBA" id="ARBA00010708"/>
    </source>
</evidence>
<dbReference type="Proteomes" id="UP001501094">
    <property type="component" value="Unassembled WGS sequence"/>
</dbReference>
<dbReference type="SUPFAM" id="SSF56719">
    <property type="entry name" value="Type II DNA topoisomerase"/>
    <property type="match status" value="1"/>
</dbReference>
<comment type="similarity">
    <text evidence="3">Belongs to the type II topoisomerase GyrB family.</text>
</comment>
<dbReference type="SUPFAM" id="SSF54211">
    <property type="entry name" value="Ribosomal protein S5 domain 2-like"/>
    <property type="match status" value="1"/>
</dbReference>
<evidence type="ECO:0000256" key="5">
    <source>
        <dbReference type="ARBA" id="ARBA00022723"/>
    </source>
</evidence>
<dbReference type="InterPro" id="IPR003594">
    <property type="entry name" value="HATPase_dom"/>
</dbReference>
<keyword evidence="11" id="KW-0413">Isomerase</keyword>
<dbReference type="Pfam" id="PF00986">
    <property type="entry name" value="DNA_gyraseB_C"/>
    <property type="match status" value="1"/>
</dbReference>
<evidence type="ECO:0000313" key="14">
    <source>
        <dbReference type="Proteomes" id="UP001501094"/>
    </source>
</evidence>
<evidence type="ECO:0000256" key="2">
    <source>
        <dbReference type="ARBA" id="ARBA00001946"/>
    </source>
</evidence>
<comment type="cofactor">
    <cofactor evidence="2">
        <name>Mg(2+)</name>
        <dbReference type="ChEBI" id="CHEBI:18420"/>
    </cofactor>
</comment>
<evidence type="ECO:0000256" key="4">
    <source>
        <dbReference type="ARBA" id="ARBA00012895"/>
    </source>
</evidence>
<evidence type="ECO:0000256" key="1">
    <source>
        <dbReference type="ARBA" id="ARBA00000185"/>
    </source>
</evidence>
<dbReference type="InterPro" id="IPR001241">
    <property type="entry name" value="Topo_IIA"/>
</dbReference>
<dbReference type="Pfam" id="PF00204">
    <property type="entry name" value="DNA_gyraseB"/>
    <property type="match status" value="1"/>
</dbReference>
<dbReference type="SMART" id="SM00387">
    <property type="entry name" value="HATPase_c"/>
    <property type="match status" value="1"/>
</dbReference>
<dbReference type="CDD" id="cd00822">
    <property type="entry name" value="TopoII_Trans_DNA_gyrase"/>
    <property type="match status" value="1"/>
</dbReference>
<dbReference type="SMART" id="SM00433">
    <property type="entry name" value="TOP2c"/>
    <property type="match status" value="1"/>
</dbReference>
<dbReference type="EMBL" id="BAAANL010000005">
    <property type="protein sequence ID" value="GAA1866147.1"/>
    <property type="molecule type" value="Genomic_DNA"/>
</dbReference>
<dbReference type="InterPro" id="IPR006171">
    <property type="entry name" value="TOPRIM_dom"/>
</dbReference>
<dbReference type="PROSITE" id="PS50880">
    <property type="entry name" value="TOPRIM"/>
    <property type="match status" value="1"/>
</dbReference>
<evidence type="ECO:0000256" key="7">
    <source>
        <dbReference type="ARBA" id="ARBA00022840"/>
    </source>
</evidence>
<keyword evidence="8" id="KW-0460">Magnesium</keyword>
<dbReference type="Pfam" id="PF01751">
    <property type="entry name" value="Toprim"/>
    <property type="match status" value="1"/>
</dbReference>
<organism evidence="13 14">
    <name type="scientific">Myceligenerans crystallogenes</name>
    <dbReference type="NCBI Taxonomy" id="316335"/>
    <lineage>
        <taxon>Bacteria</taxon>
        <taxon>Bacillati</taxon>
        <taxon>Actinomycetota</taxon>
        <taxon>Actinomycetes</taxon>
        <taxon>Micrococcales</taxon>
        <taxon>Promicromonosporaceae</taxon>
        <taxon>Myceligenerans</taxon>
    </lineage>
</organism>
<dbReference type="CDD" id="cd16928">
    <property type="entry name" value="HATPase_GyrB-like"/>
    <property type="match status" value="1"/>
</dbReference>
<evidence type="ECO:0000256" key="8">
    <source>
        <dbReference type="ARBA" id="ARBA00022842"/>
    </source>
</evidence>
<dbReference type="Pfam" id="PF02518">
    <property type="entry name" value="HATPase_c"/>
    <property type="match status" value="1"/>
</dbReference>
<protein>
    <recommendedName>
        <fullName evidence="4">DNA topoisomerase (ATP-hydrolyzing)</fullName>
        <ecNumber evidence="4">5.6.2.2</ecNumber>
    </recommendedName>
</protein>
<dbReference type="InterPro" id="IPR002288">
    <property type="entry name" value="DNA_gyrase_B_C"/>
</dbReference>
<gene>
    <name evidence="13" type="ORF">GCM10009751_25400</name>
</gene>
<evidence type="ECO:0000259" key="12">
    <source>
        <dbReference type="PROSITE" id="PS50880"/>
    </source>
</evidence>
<evidence type="ECO:0000256" key="10">
    <source>
        <dbReference type="ARBA" id="ARBA00023125"/>
    </source>
</evidence>
<dbReference type="InterPro" id="IPR000565">
    <property type="entry name" value="Topo_IIA_B"/>
</dbReference>
<evidence type="ECO:0000256" key="11">
    <source>
        <dbReference type="ARBA" id="ARBA00023235"/>
    </source>
</evidence>
<dbReference type="InterPro" id="IPR013760">
    <property type="entry name" value="Topo_IIA-like_dom_sf"/>
</dbReference>
<keyword evidence="7" id="KW-0067">ATP-binding</keyword>
<keyword evidence="10" id="KW-0238">DNA-binding</keyword>
<dbReference type="Gene3D" id="3.30.230.10">
    <property type="match status" value="1"/>
</dbReference>
<dbReference type="InterPro" id="IPR014721">
    <property type="entry name" value="Ribsml_uS5_D2-typ_fold_subgr"/>
</dbReference>
<dbReference type="PANTHER" id="PTHR45866">
    <property type="entry name" value="DNA GYRASE/TOPOISOMERASE SUBUNIT B"/>
    <property type="match status" value="1"/>
</dbReference>
<dbReference type="Gene3D" id="3.30.565.10">
    <property type="entry name" value="Histidine kinase-like ATPase, C-terminal domain"/>
    <property type="match status" value="1"/>
</dbReference>
<dbReference type="PROSITE" id="PS00177">
    <property type="entry name" value="TOPOISOMERASE_II"/>
    <property type="match status" value="1"/>
</dbReference>
<keyword evidence="6" id="KW-0547">Nucleotide-binding</keyword>
<evidence type="ECO:0000256" key="9">
    <source>
        <dbReference type="ARBA" id="ARBA00023029"/>
    </source>
</evidence>
<dbReference type="InterPro" id="IPR036890">
    <property type="entry name" value="HATPase_C_sf"/>
</dbReference>
<dbReference type="InterPro" id="IPR013506">
    <property type="entry name" value="Topo_IIA_bsu_dom2"/>
</dbReference>
<dbReference type="NCBIfam" id="NF004189">
    <property type="entry name" value="PRK05644.1"/>
    <property type="match status" value="1"/>
</dbReference>
<keyword evidence="9" id="KW-0799">Topoisomerase</keyword>
<keyword evidence="5" id="KW-0479">Metal-binding</keyword>
<evidence type="ECO:0000313" key="13">
    <source>
        <dbReference type="EMBL" id="GAA1866147.1"/>
    </source>
</evidence>
<keyword evidence="14" id="KW-1185">Reference proteome</keyword>
<comment type="catalytic activity">
    <reaction evidence="1">
        <text>ATP-dependent breakage, passage and rejoining of double-stranded DNA.</text>
        <dbReference type="EC" id="5.6.2.2"/>
    </reaction>
</comment>
<dbReference type="PRINTS" id="PR00418">
    <property type="entry name" value="TPI2FAMILY"/>
</dbReference>
<dbReference type="InterPro" id="IPR020568">
    <property type="entry name" value="Ribosomal_Su5_D2-typ_SF"/>
</dbReference>
<evidence type="ECO:0000256" key="6">
    <source>
        <dbReference type="ARBA" id="ARBA00022741"/>
    </source>
</evidence>
<dbReference type="SUPFAM" id="SSF55874">
    <property type="entry name" value="ATPase domain of HSP90 chaperone/DNA topoisomerase II/histidine kinase"/>
    <property type="match status" value="1"/>
</dbReference>
<dbReference type="InterPro" id="IPR013759">
    <property type="entry name" value="Topo_IIA_B_C"/>
</dbReference>